<keyword evidence="1" id="KW-1133">Transmembrane helix</keyword>
<evidence type="ECO:0000313" key="3">
    <source>
        <dbReference type="Proteomes" id="UP001164929"/>
    </source>
</evidence>
<dbReference type="AlphaFoldDB" id="A0AAD6RDM5"/>
<feature type="transmembrane region" description="Helical" evidence="1">
    <location>
        <begin position="12"/>
        <end position="31"/>
    </location>
</feature>
<comment type="caution">
    <text evidence="2">The sequence shown here is derived from an EMBL/GenBank/DDBJ whole genome shotgun (WGS) entry which is preliminary data.</text>
</comment>
<protein>
    <submittedName>
        <fullName evidence="2">Uncharacterized protein</fullName>
    </submittedName>
</protein>
<gene>
    <name evidence="2" type="ORF">NC653_006120</name>
</gene>
<evidence type="ECO:0000256" key="1">
    <source>
        <dbReference type="SAM" id="Phobius"/>
    </source>
</evidence>
<feature type="transmembrane region" description="Helical" evidence="1">
    <location>
        <begin position="99"/>
        <end position="117"/>
    </location>
</feature>
<dbReference type="EMBL" id="JAQIZT010000002">
    <property type="protein sequence ID" value="KAJ7006959.1"/>
    <property type="molecule type" value="Genomic_DNA"/>
</dbReference>
<keyword evidence="1" id="KW-0812">Transmembrane</keyword>
<organism evidence="2 3">
    <name type="scientific">Populus alba x Populus x berolinensis</name>
    <dbReference type="NCBI Taxonomy" id="444605"/>
    <lineage>
        <taxon>Eukaryota</taxon>
        <taxon>Viridiplantae</taxon>
        <taxon>Streptophyta</taxon>
        <taxon>Embryophyta</taxon>
        <taxon>Tracheophyta</taxon>
        <taxon>Spermatophyta</taxon>
        <taxon>Magnoliopsida</taxon>
        <taxon>eudicotyledons</taxon>
        <taxon>Gunneridae</taxon>
        <taxon>Pentapetalae</taxon>
        <taxon>rosids</taxon>
        <taxon>fabids</taxon>
        <taxon>Malpighiales</taxon>
        <taxon>Salicaceae</taxon>
        <taxon>Saliceae</taxon>
        <taxon>Populus</taxon>
    </lineage>
</organism>
<sequence>MAMGSDAPCTRRFFVVSLAVMGPMGPIKALCSTSRKHIFFSTVGGERERWRVLVVRGQVTVEGVRENVNEWVEDQDLPSGFMSVHVPLRSGKCSIIGHISRLVIFVSSAFPLLYIMIMFEGKSSRWCVAFCPLLGLFMATLAGIIDKYRRDHVLANVFLLGFSVVVH</sequence>
<accession>A0AAD6RDM5</accession>
<proteinExistence type="predicted"/>
<keyword evidence="3" id="KW-1185">Reference proteome</keyword>
<feature type="transmembrane region" description="Helical" evidence="1">
    <location>
        <begin position="123"/>
        <end position="145"/>
    </location>
</feature>
<keyword evidence="1" id="KW-0472">Membrane</keyword>
<dbReference type="Proteomes" id="UP001164929">
    <property type="component" value="Chromosome 2"/>
</dbReference>
<evidence type="ECO:0000313" key="2">
    <source>
        <dbReference type="EMBL" id="KAJ7006959.1"/>
    </source>
</evidence>
<reference evidence="2" key="1">
    <citation type="journal article" date="2023" name="Mol. Ecol. Resour.">
        <title>Chromosome-level genome assembly of a triploid poplar Populus alba 'Berolinensis'.</title>
        <authorList>
            <person name="Chen S."/>
            <person name="Yu Y."/>
            <person name="Wang X."/>
            <person name="Wang S."/>
            <person name="Zhang T."/>
            <person name="Zhou Y."/>
            <person name="He R."/>
            <person name="Meng N."/>
            <person name="Wang Y."/>
            <person name="Liu W."/>
            <person name="Liu Z."/>
            <person name="Liu J."/>
            <person name="Guo Q."/>
            <person name="Huang H."/>
            <person name="Sederoff R.R."/>
            <person name="Wang G."/>
            <person name="Qu G."/>
            <person name="Chen S."/>
        </authorList>
    </citation>
    <scope>NUCLEOTIDE SEQUENCE</scope>
    <source>
        <strain evidence="2">SC-2020</strain>
    </source>
</reference>
<name>A0AAD6RDM5_9ROSI</name>